<comment type="caution">
    <text evidence="2">The sequence shown here is derived from an EMBL/GenBank/DDBJ whole genome shotgun (WGS) entry which is preliminary data.</text>
</comment>
<evidence type="ECO:0000313" key="2">
    <source>
        <dbReference type="EMBL" id="MBM3276218.1"/>
    </source>
</evidence>
<reference evidence="2 3" key="1">
    <citation type="submission" date="2019-03" db="EMBL/GenBank/DDBJ databases">
        <title>Lake Tanganyika Metagenome-Assembled Genomes (MAGs).</title>
        <authorList>
            <person name="Tran P."/>
        </authorList>
    </citation>
    <scope>NUCLEOTIDE SEQUENCE [LARGE SCALE GENOMIC DNA]</scope>
    <source>
        <strain evidence="2">K_DeepCast_65m_m2_236</strain>
    </source>
</reference>
<organism evidence="2 3">
    <name type="scientific">Candidatus Tanganyikabacteria bacterium</name>
    <dbReference type="NCBI Taxonomy" id="2961651"/>
    <lineage>
        <taxon>Bacteria</taxon>
        <taxon>Bacillati</taxon>
        <taxon>Candidatus Sericytochromatia</taxon>
        <taxon>Candidatus Tanganyikabacteria</taxon>
    </lineage>
</organism>
<protein>
    <submittedName>
        <fullName evidence="2">Uncharacterized protein</fullName>
    </submittedName>
</protein>
<sequence>MTRIEVVAEILETQRRAEAAQKPAEPPSSAARRTVQAVNPGDVQVHNLGHSSRRAAAPEPDTVGKKVDRLIDSVLKRFKK</sequence>
<feature type="non-terminal residue" evidence="2">
    <location>
        <position position="1"/>
    </location>
</feature>
<dbReference type="EMBL" id="VGJX01000918">
    <property type="protein sequence ID" value="MBM3276218.1"/>
    <property type="molecule type" value="Genomic_DNA"/>
</dbReference>
<evidence type="ECO:0000313" key="3">
    <source>
        <dbReference type="Proteomes" id="UP000703893"/>
    </source>
</evidence>
<evidence type="ECO:0000256" key="1">
    <source>
        <dbReference type="SAM" id="MobiDB-lite"/>
    </source>
</evidence>
<proteinExistence type="predicted"/>
<feature type="region of interest" description="Disordered" evidence="1">
    <location>
        <begin position="15"/>
        <end position="35"/>
    </location>
</feature>
<gene>
    <name evidence="2" type="ORF">FJZ00_13775</name>
</gene>
<feature type="region of interest" description="Disordered" evidence="1">
    <location>
        <begin position="44"/>
        <end position="63"/>
    </location>
</feature>
<dbReference type="AlphaFoldDB" id="A0A937X5K6"/>
<dbReference type="Proteomes" id="UP000703893">
    <property type="component" value="Unassembled WGS sequence"/>
</dbReference>
<name>A0A937X5K6_9BACT</name>
<accession>A0A937X5K6</accession>